<sequence>MLVNQLLELGRRQGLFQHAVEGQVPQLLEVPLYGGAESAPGTAPYLALGRYWTAGAGPVPHPQPPTGARSRRRAPAAACSGNWRSHHHRPAAHSLSGA</sequence>
<protein>
    <submittedName>
        <fullName evidence="2">Uncharacterized protein</fullName>
    </submittedName>
</protein>
<accession>A0A699TLS4</accession>
<dbReference type="AlphaFoldDB" id="A0A699TLS4"/>
<evidence type="ECO:0000256" key="1">
    <source>
        <dbReference type="SAM" id="MobiDB-lite"/>
    </source>
</evidence>
<comment type="caution">
    <text evidence="2">The sequence shown here is derived from an EMBL/GenBank/DDBJ whole genome shotgun (WGS) entry which is preliminary data.</text>
</comment>
<organism evidence="2">
    <name type="scientific">Tanacetum cinerariifolium</name>
    <name type="common">Dalmatian daisy</name>
    <name type="synonym">Chrysanthemum cinerariifolium</name>
    <dbReference type="NCBI Taxonomy" id="118510"/>
    <lineage>
        <taxon>Eukaryota</taxon>
        <taxon>Viridiplantae</taxon>
        <taxon>Streptophyta</taxon>
        <taxon>Embryophyta</taxon>
        <taxon>Tracheophyta</taxon>
        <taxon>Spermatophyta</taxon>
        <taxon>Magnoliopsida</taxon>
        <taxon>eudicotyledons</taxon>
        <taxon>Gunneridae</taxon>
        <taxon>Pentapetalae</taxon>
        <taxon>asterids</taxon>
        <taxon>campanulids</taxon>
        <taxon>Asterales</taxon>
        <taxon>Asteraceae</taxon>
        <taxon>Asteroideae</taxon>
        <taxon>Anthemideae</taxon>
        <taxon>Anthemidinae</taxon>
        <taxon>Tanacetum</taxon>
    </lineage>
</organism>
<name>A0A699TLS4_TANCI</name>
<gene>
    <name evidence="2" type="ORF">Tci_882682</name>
</gene>
<dbReference type="EMBL" id="BKCJ011254127">
    <property type="protein sequence ID" value="GFD10713.1"/>
    <property type="molecule type" value="Genomic_DNA"/>
</dbReference>
<reference evidence="2" key="1">
    <citation type="journal article" date="2019" name="Sci. Rep.">
        <title>Draft genome of Tanacetum cinerariifolium, the natural source of mosquito coil.</title>
        <authorList>
            <person name="Yamashiro T."/>
            <person name="Shiraishi A."/>
            <person name="Satake H."/>
            <person name="Nakayama K."/>
        </authorList>
    </citation>
    <scope>NUCLEOTIDE SEQUENCE</scope>
</reference>
<feature type="region of interest" description="Disordered" evidence="1">
    <location>
        <begin position="56"/>
        <end position="98"/>
    </location>
</feature>
<evidence type="ECO:0000313" key="2">
    <source>
        <dbReference type="EMBL" id="GFD10713.1"/>
    </source>
</evidence>
<proteinExistence type="predicted"/>